<keyword evidence="3" id="KW-1185">Reference proteome</keyword>
<dbReference type="RefSeq" id="WP_160754003.1">
    <property type="nucleotide sequence ID" value="NZ_WTYA01000010.1"/>
</dbReference>
<organism evidence="2 3">
    <name type="scientific">Qipengyuania algicida</name>
    <dbReference type="NCBI Taxonomy" id="1836209"/>
    <lineage>
        <taxon>Bacteria</taxon>
        <taxon>Pseudomonadati</taxon>
        <taxon>Pseudomonadota</taxon>
        <taxon>Alphaproteobacteria</taxon>
        <taxon>Sphingomonadales</taxon>
        <taxon>Erythrobacteraceae</taxon>
        <taxon>Qipengyuania</taxon>
    </lineage>
</organism>
<accession>A0A845AJT9</accession>
<dbReference type="Proteomes" id="UP000439780">
    <property type="component" value="Unassembled WGS sequence"/>
</dbReference>
<comment type="caution">
    <text evidence="2">The sequence shown here is derived from an EMBL/GenBank/DDBJ whole genome shotgun (WGS) entry which is preliminary data.</text>
</comment>
<evidence type="ECO:0000313" key="3">
    <source>
        <dbReference type="Proteomes" id="UP000439780"/>
    </source>
</evidence>
<sequence length="269" mass="30193">MSIIASVSYGGIRMLKRIIVFVVVFFLAQLLLPAILGIYGGIGLLLSLAAAGFAAWKADSGTLRVKPTSAAQNEVNPTLSDLPKLKSIEPVRGAWEEVFWKYWDLGKVYKCTGDKLRSVAIYIDSDALFVFSEGKTTWQDALSGVLAPNCTLDTKVLLTDVQSIELESTTQFHGQTAREEYVEPKLGETRGLKERHPSLRWDRHGFWDSNTRQSIVFLFTKDGDRIRLFQTWDRDLAVKWRTQVSNRIDAALHALPVAAKPKDSQPDYM</sequence>
<feature type="transmembrane region" description="Helical" evidence="1">
    <location>
        <begin position="14"/>
        <end position="32"/>
    </location>
</feature>
<keyword evidence="1" id="KW-0812">Transmembrane</keyword>
<proteinExistence type="predicted"/>
<dbReference type="AlphaFoldDB" id="A0A845AJT9"/>
<dbReference type="EMBL" id="WTYA01000010">
    <property type="protein sequence ID" value="MXP29709.1"/>
    <property type="molecule type" value="Genomic_DNA"/>
</dbReference>
<gene>
    <name evidence="2" type="ORF">GRI58_12910</name>
</gene>
<keyword evidence="1" id="KW-1133">Transmembrane helix</keyword>
<evidence type="ECO:0000313" key="2">
    <source>
        <dbReference type="EMBL" id="MXP29709.1"/>
    </source>
</evidence>
<keyword evidence="1" id="KW-0472">Membrane</keyword>
<protein>
    <submittedName>
        <fullName evidence="2">Uncharacterized protein</fullName>
    </submittedName>
</protein>
<evidence type="ECO:0000256" key="1">
    <source>
        <dbReference type="SAM" id="Phobius"/>
    </source>
</evidence>
<reference evidence="2 3" key="1">
    <citation type="submission" date="2019-12" db="EMBL/GenBank/DDBJ databases">
        <title>Genomic-based taxomic classification of the family Erythrobacteraceae.</title>
        <authorList>
            <person name="Xu L."/>
        </authorList>
    </citation>
    <scope>NUCLEOTIDE SEQUENCE [LARGE SCALE GENOMIC DNA]</scope>
    <source>
        <strain evidence="2 3">KEMB 9005-328</strain>
    </source>
</reference>
<name>A0A845AJT9_9SPHN</name>